<evidence type="ECO:0000313" key="1">
    <source>
        <dbReference type="EMBL" id="SDX47849.1"/>
    </source>
</evidence>
<protein>
    <submittedName>
        <fullName evidence="1">Uncharacterized protein</fullName>
    </submittedName>
</protein>
<proteinExistence type="predicted"/>
<accession>A0A1H3C2W8</accession>
<gene>
    <name evidence="1" type="ORF">SAMN05660923_02385</name>
</gene>
<organism evidence="1 2">
    <name type="scientific">Tepidimicrobium xylanilyticum</name>
    <dbReference type="NCBI Taxonomy" id="1123352"/>
    <lineage>
        <taxon>Bacteria</taxon>
        <taxon>Bacillati</taxon>
        <taxon>Bacillota</taxon>
        <taxon>Tissierellia</taxon>
        <taxon>Tissierellales</taxon>
        <taxon>Tepidimicrobiaceae</taxon>
        <taxon>Tepidimicrobium</taxon>
    </lineage>
</organism>
<evidence type="ECO:0000313" key="2">
    <source>
        <dbReference type="Proteomes" id="UP000198828"/>
    </source>
</evidence>
<reference evidence="1 2" key="1">
    <citation type="submission" date="2016-10" db="EMBL/GenBank/DDBJ databases">
        <authorList>
            <person name="de Groot N.N."/>
        </authorList>
    </citation>
    <scope>NUCLEOTIDE SEQUENCE [LARGE SCALE GENOMIC DNA]</scope>
    <source>
        <strain evidence="1 2">DSM 23310</strain>
    </source>
</reference>
<sequence length="46" mass="5805">MELYLMYILGLLKSKKYNLLDEYFKIEYKNSYKSLQSSDYYNYIKW</sequence>
<name>A0A1H3C2W8_9FIRM</name>
<keyword evidence="2" id="KW-1185">Reference proteome</keyword>
<dbReference type="Proteomes" id="UP000198828">
    <property type="component" value="Unassembled WGS sequence"/>
</dbReference>
<dbReference type="EMBL" id="FNNG01000011">
    <property type="protein sequence ID" value="SDX47849.1"/>
    <property type="molecule type" value="Genomic_DNA"/>
</dbReference>
<dbReference type="AlphaFoldDB" id="A0A1H3C2W8"/>